<feature type="binding site" evidence="10">
    <location>
        <position position="43"/>
    </location>
    <ligand>
        <name>Zn(2+)</name>
        <dbReference type="ChEBI" id="CHEBI:29105"/>
    </ligand>
</feature>
<evidence type="ECO:0000256" key="7">
    <source>
        <dbReference type="ARBA" id="ARBA00035167"/>
    </source>
</evidence>
<feature type="binding site" evidence="10">
    <location>
        <position position="27"/>
    </location>
    <ligand>
        <name>Zn(2+)</name>
        <dbReference type="ChEBI" id="CHEBI:29105"/>
    </ligand>
</feature>
<dbReference type="RefSeq" id="WP_084662986.1">
    <property type="nucleotide sequence ID" value="NZ_LT838272.1"/>
</dbReference>
<evidence type="ECO:0000256" key="6">
    <source>
        <dbReference type="ARBA" id="ARBA00023274"/>
    </source>
</evidence>
<dbReference type="Pfam" id="PF00253">
    <property type="entry name" value="Ribosomal_S14"/>
    <property type="match status" value="1"/>
</dbReference>
<dbReference type="GO" id="GO:0006412">
    <property type="term" value="P:translation"/>
    <property type="evidence" value="ECO:0007669"/>
    <property type="project" value="UniProtKB-UniRule"/>
</dbReference>
<protein>
    <recommendedName>
        <fullName evidence="7 10">Small ribosomal subunit protein uS14</fullName>
    </recommendedName>
</protein>
<dbReference type="SUPFAM" id="SSF57716">
    <property type="entry name" value="Glucocorticoid receptor-like (DNA-binding domain)"/>
    <property type="match status" value="1"/>
</dbReference>
<comment type="similarity">
    <text evidence="9 10">Belongs to the universal ribosomal protein uS14 family. Zinc-binding uS14 subfamily.</text>
</comment>
<dbReference type="InterPro" id="IPR001209">
    <property type="entry name" value="Ribosomal_uS14"/>
</dbReference>
<dbReference type="PROSITE" id="PS00527">
    <property type="entry name" value="RIBOSOMAL_S14"/>
    <property type="match status" value="1"/>
</dbReference>
<dbReference type="AlphaFoldDB" id="A0A1W1V6B5"/>
<comment type="cofactor">
    <cofactor evidence="10">
        <name>Zn(2+)</name>
        <dbReference type="ChEBI" id="CHEBI:29105"/>
    </cofactor>
    <text evidence="10">Binds 1 zinc ion per subunit.</text>
</comment>
<evidence type="ECO:0000256" key="3">
    <source>
        <dbReference type="ARBA" id="ARBA00022833"/>
    </source>
</evidence>
<keyword evidence="1 10" id="KW-0479">Metal-binding</keyword>
<keyword evidence="5 10" id="KW-0689">Ribosomal protein</keyword>
<comment type="subunit">
    <text evidence="8 10">Part of the 30S ribosomal subunit. Contacts proteins S3 and S10.</text>
</comment>
<evidence type="ECO:0000256" key="5">
    <source>
        <dbReference type="ARBA" id="ARBA00022980"/>
    </source>
</evidence>
<comment type="function">
    <text evidence="10">Binds 16S rRNA, required for the assembly of 30S particles and may also be responsible for determining the conformation of the 16S rRNA at the A site.</text>
</comment>
<reference evidence="11 12" key="1">
    <citation type="submission" date="2017-04" db="EMBL/GenBank/DDBJ databases">
        <authorList>
            <person name="Afonso C.L."/>
            <person name="Miller P.J."/>
            <person name="Scott M.A."/>
            <person name="Spackman E."/>
            <person name="Goraichik I."/>
            <person name="Dimitrov K.M."/>
            <person name="Suarez D.L."/>
            <person name="Swayne D.E."/>
        </authorList>
    </citation>
    <scope>NUCLEOTIDE SEQUENCE [LARGE SCALE GENOMIC DNA]</scope>
    <source>
        <strain evidence="11 12">ToBE</strain>
    </source>
</reference>
<feature type="binding site" evidence="10">
    <location>
        <position position="24"/>
    </location>
    <ligand>
        <name>Zn(2+)</name>
        <dbReference type="ChEBI" id="CHEBI:29105"/>
    </ligand>
</feature>
<sequence>MARKALIMKQQKPPKFKVRARNRCQRCGRPRGYLRKFGLCRICFRQLAHRGELPGIVKASW</sequence>
<name>A0A1W1V6B5_9FIRM</name>
<dbReference type="EMBL" id="LT838272">
    <property type="protein sequence ID" value="SMB88872.1"/>
    <property type="molecule type" value="Genomic_DNA"/>
</dbReference>
<keyword evidence="3 10" id="KW-0862">Zinc</keyword>
<keyword evidence="4 10" id="KW-0694">RNA-binding</keyword>
<dbReference type="Proteomes" id="UP000192569">
    <property type="component" value="Chromosome I"/>
</dbReference>
<evidence type="ECO:0000256" key="10">
    <source>
        <dbReference type="HAMAP-Rule" id="MF_01364"/>
    </source>
</evidence>
<evidence type="ECO:0000256" key="2">
    <source>
        <dbReference type="ARBA" id="ARBA00022730"/>
    </source>
</evidence>
<accession>A0A1W1V6B5</accession>
<dbReference type="FunFam" id="4.10.830.10:FF:000001">
    <property type="entry name" value="30S ribosomal protein S14 type Z"/>
    <property type="match status" value="1"/>
</dbReference>
<proteinExistence type="inferred from homology"/>
<evidence type="ECO:0000256" key="9">
    <source>
        <dbReference type="ARBA" id="ARBA00060857"/>
    </source>
</evidence>
<evidence type="ECO:0000256" key="1">
    <source>
        <dbReference type="ARBA" id="ARBA00022723"/>
    </source>
</evidence>
<evidence type="ECO:0000256" key="8">
    <source>
        <dbReference type="ARBA" id="ARBA00047110"/>
    </source>
</evidence>
<dbReference type="GO" id="GO:0003735">
    <property type="term" value="F:structural constituent of ribosome"/>
    <property type="evidence" value="ECO:0007669"/>
    <property type="project" value="InterPro"/>
</dbReference>
<dbReference type="GO" id="GO:0005737">
    <property type="term" value="C:cytoplasm"/>
    <property type="evidence" value="ECO:0007669"/>
    <property type="project" value="UniProtKB-ARBA"/>
</dbReference>
<keyword evidence="2 10" id="KW-0699">rRNA-binding</keyword>
<dbReference type="OrthoDB" id="9810484at2"/>
<dbReference type="PANTHER" id="PTHR19836:SF19">
    <property type="entry name" value="SMALL RIBOSOMAL SUBUNIT PROTEIN US14M"/>
    <property type="match status" value="1"/>
</dbReference>
<evidence type="ECO:0000313" key="12">
    <source>
        <dbReference type="Proteomes" id="UP000192569"/>
    </source>
</evidence>
<dbReference type="PANTHER" id="PTHR19836">
    <property type="entry name" value="30S RIBOSOMAL PROTEIN S14"/>
    <property type="match status" value="1"/>
</dbReference>
<organism evidence="11 12">
    <name type="scientific">Thermanaeromonas toyohensis ToBE</name>
    <dbReference type="NCBI Taxonomy" id="698762"/>
    <lineage>
        <taxon>Bacteria</taxon>
        <taxon>Bacillati</taxon>
        <taxon>Bacillota</taxon>
        <taxon>Clostridia</taxon>
        <taxon>Neomoorellales</taxon>
        <taxon>Neomoorellaceae</taxon>
        <taxon>Thermanaeromonas</taxon>
    </lineage>
</organism>
<dbReference type="GO" id="GO:0019843">
    <property type="term" value="F:rRNA binding"/>
    <property type="evidence" value="ECO:0007669"/>
    <property type="project" value="UniProtKB-UniRule"/>
</dbReference>
<dbReference type="Gene3D" id="4.10.830.10">
    <property type="entry name" value="30s Ribosomal Protein S14, Chain N"/>
    <property type="match status" value="1"/>
</dbReference>
<dbReference type="GO" id="GO:0015935">
    <property type="term" value="C:small ribosomal subunit"/>
    <property type="evidence" value="ECO:0007669"/>
    <property type="project" value="TreeGrafter"/>
</dbReference>
<evidence type="ECO:0000313" key="11">
    <source>
        <dbReference type="EMBL" id="SMB88872.1"/>
    </source>
</evidence>
<keyword evidence="12" id="KW-1185">Reference proteome</keyword>
<dbReference type="GO" id="GO:0008270">
    <property type="term" value="F:zinc ion binding"/>
    <property type="evidence" value="ECO:0007669"/>
    <property type="project" value="UniProtKB-UniRule"/>
</dbReference>
<dbReference type="STRING" id="698762.SAMN00808754_0071"/>
<keyword evidence="6 10" id="KW-0687">Ribonucleoprotein</keyword>
<evidence type="ECO:0000256" key="4">
    <source>
        <dbReference type="ARBA" id="ARBA00022884"/>
    </source>
</evidence>
<dbReference type="InterPro" id="IPR023053">
    <property type="entry name" value="Ribosomal_uS14_bact"/>
</dbReference>
<dbReference type="InterPro" id="IPR018271">
    <property type="entry name" value="Ribosomal_uS14_CS"/>
</dbReference>
<gene>
    <name evidence="10" type="primary">rpsZ</name>
    <name evidence="10" type="synonym">rpsN</name>
    <name evidence="11" type="ORF">SAMN00808754_0071</name>
</gene>
<feature type="binding site" evidence="10">
    <location>
        <position position="40"/>
    </location>
    <ligand>
        <name>Zn(2+)</name>
        <dbReference type="ChEBI" id="CHEBI:29105"/>
    </ligand>
</feature>
<dbReference type="NCBIfam" id="NF005974">
    <property type="entry name" value="PRK08061.1"/>
    <property type="match status" value="1"/>
</dbReference>
<dbReference type="HAMAP" id="MF_01364_B">
    <property type="entry name" value="Ribosomal_uS14_2_B"/>
    <property type="match status" value="1"/>
</dbReference>
<dbReference type="InterPro" id="IPR043140">
    <property type="entry name" value="Ribosomal_uS14_sf"/>
</dbReference>